<reference evidence="2 3" key="1">
    <citation type="submission" date="2016-06" db="EMBL/GenBank/DDBJ databases">
        <title>Evolution of pathogenesis and genome organization in the Tremellales.</title>
        <authorList>
            <person name="Cuomo C."/>
            <person name="Litvintseva A."/>
            <person name="Heitman J."/>
            <person name="Chen Y."/>
            <person name="Sun S."/>
            <person name="Springer D."/>
            <person name="Dromer F."/>
            <person name="Young S."/>
            <person name="Zeng Q."/>
            <person name="Chapman S."/>
            <person name="Gujja S."/>
            <person name="Saif S."/>
            <person name="Birren B."/>
        </authorList>
    </citation>
    <scope>NUCLEOTIDE SEQUENCE [LARGE SCALE GENOMIC DNA]</scope>
    <source>
        <strain evidence="2 3">ATCC 28783</strain>
    </source>
</reference>
<evidence type="ECO:0000256" key="1">
    <source>
        <dbReference type="SAM" id="MobiDB-lite"/>
    </source>
</evidence>
<organism evidence="2 3">
    <name type="scientific">Tremella mesenterica</name>
    <name type="common">Jelly fungus</name>
    <dbReference type="NCBI Taxonomy" id="5217"/>
    <lineage>
        <taxon>Eukaryota</taxon>
        <taxon>Fungi</taxon>
        <taxon>Dikarya</taxon>
        <taxon>Basidiomycota</taxon>
        <taxon>Agaricomycotina</taxon>
        <taxon>Tremellomycetes</taxon>
        <taxon>Tremellales</taxon>
        <taxon>Tremellaceae</taxon>
        <taxon>Tremella</taxon>
    </lineage>
</organism>
<proteinExistence type="predicted"/>
<accession>A0A4V1M4G7</accession>
<feature type="region of interest" description="Disordered" evidence="1">
    <location>
        <begin position="1"/>
        <end position="30"/>
    </location>
</feature>
<dbReference type="InParanoid" id="A0A4V1M4G7"/>
<name>A0A4V1M4G7_TREME</name>
<feature type="compositionally biased region" description="Polar residues" evidence="1">
    <location>
        <begin position="427"/>
        <end position="437"/>
    </location>
</feature>
<keyword evidence="3" id="KW-1185">Reference proteome</keyword>
<dbReference type="EMBL" id="SDIL01000020">
    <property type="protein sequence ID" value="RXK40307.1"/>
    <property type="molecule type" value="Genomic_DNA"/>
</dbReference>
<sequence length="443" mass="48958">MDNSKHTERTMREENSDGDSSSSYEDTHQASVLSSAVNALHWSASSARNGHGLPTLIRMRTGHGSDERMTVALFGRKEVPKRGICTSIELLGTSDSLPRSVTELFVHDPRYPNNMACSIPEDGLWPLFKAHKSLHGPGSYTGALRDKDLSLLEVQTDLAWPGGKDFKPLVYGTDFNNISKALSESFVIDRRQWVLRNKTGIVATFDTRVCEPYVAQDIKDWETGLGALAEAEKQGIVIQTFMAQSCGSGSISPTLVFPGTGDQTRSTTLSENYHAKKPSRKYLSDVIYKSITSALNNQDGNSQGLSIQVRQSRYKRTRLGLTLAGAFSTKSFDQSHSMSEISSYVEEEGTGYTGFIEFSIIASPTDGESSMNQVVKVQFFAPMWNNPRAQRPSEHTLMLGRYLLAQGDMSTLTGPVEEVEDDYPNEGISSSVLQSNNEWRELH</sequence>
<comment type="caution">
    <text evidence="2">The sequence shown here is derived from an EMBL/GenBank/DDBJ whole genome shotgun (WGS) entry which is preliminary data.</text>
</comment>
<dbReference type="AlphaFoldDB" id="A0A4V1M4G7"/>
<dbReference type="Proteomes" id="UP000289152">
    <property type="component" value="Unassembled WGS sequence"/>
</dbReference>
<feature type="compositionally biased region" description="Basic and acidic residues" evidence="1">
    <location>
        <begin position="1"/>
        <end position="15"/>
    </location>
</feature>
<gene>
    <name evidence="2" type="ORF">M231_02421</name>
</gene>
<evidence type="ECO:0000313" key="3">
    <source>
        <dbReference type="Proteomes" id="UP000289152"/>
    </source>
</evidence>
<dbReference type="VEuPathDB" id="FungiDB:TREMEDRAFT_58628"/>
<feature type="compositionally biased region" description="Polar residues" evidence="1">
    <location>
        <begin position="18"/>
        <end position="30"/>
    </location>
</feature>
<feature type="region of interest" description="Disordered" evidence="1">
    <location>
        <begin position="420"/>
        <end position="443"/>
    </location>
</feature>
<protein>
    <submittedName>
        <fullName evidence="2">Uncharacterized protein</fullName>
    </submittedName>
</protein>
<evidence type="ECO:0000313" key="2">
    <source>
        <dbReference type="EMBL" id="RXK40307.1"/>
    </source>
</evidence>